<accession>A0A0R3VXL2</accession>
<dbReference type="WBParaSite" id="TASK_0000215601-mRNA-1">
    <property type="protein sequence ID" value="TASK_0000215601-mRNA-1"/>
    <property type="gene ID" value="TASK_0000215601"/>
</dbReference>
<dbReference type="AlphaFoldDB" id="A0A0R3VXL2"/>
<protein>
    <submittedName>
        <fullName evidence="3">ANF_receptor domain-containing protein</fullName>
    </submittedName>
</protein>
<evidence type="ECO:0000313" key="2">
    <source>
        <dbReference type="Proteomes" id="UP000282613"/>
    </source>
</evidence>
<dbReference type="EMBL" id="UYRS01001104">
    <property type="protein sequence ID" value="VDK24460.1"/>
    <property type="molecule type" value="Genomic_DNA"/>
</dbReference>
<dbReference type="Gene3D" id="3.40.50.2300">
    <property type="match status" value="1"/>
</dbReference>
<dbReference type="OrthoDB" id="5984008at2759"/>
<sequence>MKLKCKITSTDESNILLQLEETQLVIRLEPLTWHVARALVDFSQAFNWNIIIFLYNSHAPGSSPLISEMKFLQAERAKQDHPNYYEFEVDAYLPFDGFTKRKLKDCTLLRNDGVVDCFESLLAAMQKIWESISRVIIFNGNQYDLNALMYVADTLEGTENEHLGELFGTGYVWIFTPSTMAPLTIVDQVETVNRDNIVLSEFTMFRKIPGMFGLICLNDADNRKRHAELAREVWHKSLMELVRQMTDLFPPVKPISLNSTSPDTMDYYRSLLEKLRPGDLCESSEHVVWQWGRRLNSIMRSLEMNFEGEPISFLPNGGLNVSKFLIFNSRTTSGRMNWFKVGTWSMSSKWGRSKSRLWIDGVTWPGGANSPPKGRAHRLKLKAVMLQEQPLLTYGNLQVRPTPVSSLTTQEGSRTGMLLTVSFMPKW</sequence>
<proteinExistence type="predicted"/>
<gene>
    <name evidence="1" type="ORF">TASK_LOCUS2157</name>
</gene>
<organism evidence="3">
    <name type="scientific">Taenia asiatica</name>
    <name type="common">Asian tapeworm</name>
    <dbReference type="NCBI Taxonomy" id="60517"/>
    <lineage>
        <taxon>Eukaryota</taxon>
        <taxon>Metazoa</taxon>
        <taxon>Spiralia</taxon>
        <taxon>Lophotrochozoa</taxon>
        <taxon>Platyhelminthes</taxon>
        <taxon>Cestoda</taxon>
        <taxon>Eucestoda</taxon>
        <taxon>Cyclophyllidea</taxon>
        <taxon>Taeniidae</taxon>
        <taxon>Taenia</taxon>
    </lineage>
</organism>
<reference evidence="1 2" key="2">
    <citation type="submission" date="2018-11" db="EMBL/GenBank/DDBJ databases">
        <authorList>
            <consortium name="Pathogen Informatics"/>
        </authorList>
    </citation>
    <scope>NUCLEOTIDE SEQUENCE [LARGE SCALE GENOMIC DNA]</scope>
</reference>
<evidence type="ECO:0000313" key="1">
    <source>
        <dbReference type="EMBL" id="VDK24460.1"/>
    </source>
</evidence>
<dbReference type="SUPFAM" id="SSF53822">
    <property type="entry name" value="Periplasmic binding protein-like I"/>
    <property type="match status" value="1"/>
</dbReference>
<dbReference type="Proteomes" id="UP000282613">
    <property type="component" value="Unassembled WGS sequence"/>
</dbReference>
<evidence type="ECO:0000313" key="3">
    <source>
        <dbReference type="WBParaSite" id="TASK_0000215601-mRNA-1"/>
    </source>
</evidence>
<keyword evidence="2" id="KW-1185">Reference proteome</keyword>
<reference evidence="3" key="1">
    <citation type="submission" date="2017-02" db="UniProtKB">
        <authorList>
            <consortium name="WormBaseParasite"/>
        </authorList>
    </citation>
    <scope>IDENTIFICATION</scope>
</reference>
<name>A0A0R3VXL2_TAEAS</name>
<dbReference type="InterPro" id="IPR028082">
    <property type="entry name" value="Peripla_BP_I"/>
</dbReference>
<dbReference type="STRING" id="60517.A0A0R3VXL2"/>